<keyword evidence="2" id="KW-1185">Reference proteome</keyword>
<reference evidence="1 2" key="1">
    <citation type="submission" date="2020-01" db="EMBL/GenBank/DDBJ databases">
        <authorList>
            <person name="Gupta K D."/>
        </authorList>
    </citation>
    <scope>NUCLEOTIDE SEQUENCE [LARGE SCALE GENOMIC DNA]</scope>
</reference>
<sequence>MRIAGSRDQEGPARAKFIIYQVQFAGHAIKELTLRTYVLTLVVEDDLMINTFTTAENLFYCGYGDYLQLWNFVNDTYARGHIPDKEHEDILITNEHVVIITKKSISLESIPRDNAPGKPPWLLEPSFVISLIFGEENPHLELYSERLQDWYNSSHMLTMLDVVFGDPEREEYTISTFAVTLPTSNSPGSIVLRDSKERTGQNVKDCAAADTSACNGYILKGRREDPSIYNNSLVPANCAATGLHDLYVAVPMDESSYLENGIEKNAFDPTSRRLCFGKDEETLFWTT</sequence>
<dbReference type="Proteomes" id="UP000467700">
    <property type="component" value="Unassembled WGS sequence"/>
</dbReference>
<name>A0A8S0WMU9_CYCAE</name>
<proteinExistence type="predicted"/>
<dbReference type="OrthoDB" id="10542700at2759"/>
<organism evidence="1 2">
    <name type="scientific">Cyclocybe aegerita</name>
    <name type="common">Black poplar mushroom</name>
    <name type="synonym">Agrocybe aegerita</name>
    <dbReference type="NCBI Taxonomy" id="1973307"/>
    <lineage>
        <taxon>Eukaryota</taxon>
        <taxon>Fungi</taxon>
        <taxon>Dikarya</taxon>
        <taxon>Basidiomycota</taxon>
        <taxon>Agaricomycotina</taxon>
        <taxon>Agaricomycetes</taxon>
        <taxon>Agaricomycetidae</taxon>
        <taxon>Agaricales</taxon>
        <taxon>Agaricineae</taxon>
        <taxon>Bolbitiaceae</taxon>
        <taxon>Cyclocybe</taxon>
    </lineage>
</organism>
<evidence type="ECO:0000313" key="1">
    <source>
        <dbReference type="EMBL" id="CAA7261192.1"/>
    </source>
</evidence>
<accession>A0A8S0WMU9</accession>
<protein>
    <submittedName>
        <fullName evidence="1">Uncharacterized protein</fullName>
    </submittedName>
</protein>
<dbReference type="AlphaFoldDB" id="A0A8S0WMU9"/>
<comment type="caution">
    <text evidence="1">The sequence shown here is derived from an EMBL/GenBank/DDBJ whole genome shotgun (WGS) entry which is preliminary data.</text>
</comment>
<gene>
    <name evidence="1" type="ORF">AAE3_LOCUS3544</name>
</gene>
<evidence type="ECO:0000313" key="2">
    <source>
        <dbReference type="Proteomes" id="UP000467700"/>
    </source>
</evidence>
<dbReference type="EMBL" id="CACVBS010000032">
    <property type="protein sequence ID" value="CAA7261192.1"/>
    <property type="molecule type" value="Genomic_DNA"/>
</dbReference>